<reference evidence="2" key="1">
    <citation type="submission" date="2023-01" db="EMBL/GenBank/DDBJ databases">
        <title>Genome assembly of the deep-sea coral Lophelia pertusa.</title>
        <authorList>
            <person name="Herrera S."/>
            <person name="Cordes E."/>
        </authorList>
    </citation>
    <scope>NUCLEOTIDE SEQUENCE</scope>
    <source>
        <strain evidence="2">USNM1676648</strain>
        <tissue evidence="2">Polyp</tissue>
    </source>
</reference>
<feature type="compositionally biased region" description="Acidic residues" evidence="1">
    <location>
        <begin position="168"/>
        <end position="178"/>
    </location>
</feature>
<organism evidence="2 3">
    <name type="scientific">Desmophyllum pertusum</name>
    <dbReference type="NCBI Taxonomy" id="174260"/>
    <lineage>
        <taxon>Eukaryota</taxon>
        <taxon>Metazoa</taxon>
        <taxon>Cnidaria</taxon>
        <taxon>Anthozoa</taxon>
        <taxon>Hexacorallia</taxon>
        <taxon>Scleractinia</taxon>
        <taxon>Caryophylliina</taxon>
        <taxon>Caryophylliidae</taxon>
        <taxon>Desmophyllum</taxon>
    </lineage>
</organism>
<feature type="compositionally biased region" description="Basic and acidic residues" evidence="1">
    <location>
        <begin position="197"/>
        <end position="209"/>
    </location>
</feature>
<sequence>MSLVQKSSQPDKQRNGVYLVLDTFIRENMLRRLFSFRRPKQEQKEHADELQKENVDPNSQEASKTVVETDQLKSSVLKAEPDMTVDTESKEDSIETESSDDLACDKLDNRITEKDLEQQRLIIPDSCLALESSILSDAESETKDCESVKDEVSISDESERCESSTSDDKDESGIEQDFEPATVDEILNSKTDQSTIELRKEPSSPDKAPESPPMPLIPINLKSHLKRNDRIKTSNRISIRAPDKMEQIGSSCDSSPEKCPSFIPSKLSVKKQLPPYRVQYSRGFSVAPSRQPRRKKVPEMFGDIIIKDRFRARSQIQSPVRKGILKYPNGSKSAAAGVRYAATPKKSKVISSKGMSSISMNSSKTKQFHSIAIFGF</sequence>
<proteinExistence type="predicted"/>
<feature type="region of interest" description="Disordered" evidence="1">
    <location>
        <begin position="39"/>
        <end position="101"/>
    </location>
</feature>
<name>A0A9X0A6Y8_9CNID</name>
<comment type="caution">
    <text evidence="2">The sequence shown here is derived from an EMBL/GenBank/DDBJ whole genome shotgun (WGS) entry which is preliminary data.</text>
</comment>
<feature type="compositionally biased region" description="Polar residues" evidence="1">
    <location>
        <begin position="56"/>
        <end position="74"/>
    </location>
</feature>
<feature type="compositionally biased region" description="Basic and acidic residues" evidence="1">
    <location>
        <begin position="39"/>
        <end position="55"/>
    </location>
</feature>
<dbReference type="AlphaFoldDB" id="A0A9X0A6Y8"/>
<feature type="compositionally biased region" description="Basic and acidic residues" evidence="1">
    <location>
        <begin position="140"/>
        <end position="162"/>
    </location>
</feature>
<dbReference type="Proteomes" id="UP001163046">
    <property type="component" value="Unassembled WGS sequence"/>
</dbReference>
<dbReference type="EMBL" id="MU825396">
    <property type="protein sequence ID" value="KAJ7394502.1"/>
    <property type="molecule type" value="Genomic_DNA"/>
</dbReference>
<evidence type="ECO:0000313" key="3">
    <source>
        <dbReference type="Proteomes" id="UP001163046"/>
    </source>
</evidence>
<evidence type="ECO:0000313" key="2">
    <source>
        <dbReference type="EMBL" id="KAJ7394502.1"/>
    </source>
</evidence>
<feature type="region of interest" description="Disordered" evidence="1">
    <location>
        <begin position="138"/>
        <end position="216"/>
    </location>
</feature>
<keyword evidence="3" id="KW-1185">Reference proteome</keyword>
<evidence type="ECO:0000256" key="1">
    <source>
        <dbReference type="SAM" id="MobiDB-lite"/>
    </source>
</evidence>
<accession>A0A9X0A6Y8</accession>
<gene>
    <name evidence="2" type="ORF">OS493_000316</name>
</gene>
<protein>
    <submittedName>
        <fullName evidence="2">Uncharacterized protein</fullName>
    </submittedName>
</protein>